<comment type="caution">
    <text evidence="2">The sequence shown here is derived from an EMBL/GenBank/DDBJ whole genome shotgun (WGS) entry which is preliminary data.</text>
</comment>
<name>A0ABV7F7F0_9BURK</name>
<keyword evidence="3" id="KW-1185">Reference proteome</keyword>
<dbReference type="PROSITE" id="PS00409">
    <property type="entry name" value="PROKAR_NTER_METHYL"/>
    <property type="match status" value="1"/>
</dbReference>
<keyword evidence="1" id="KW-0472">Membrane</keyword>
<protein>
    <submittedName>
        <fullName evidence="2">Prepilin-type N-terminal cleavage/methylation domain-containing protein</fullName>
    </submittedName>
</protein>
<keyword evidence="1" id="KW-0812">Transmembrane</keyword>
<sequence length="552" mass="56545">MTHRYEIKKNRSQSGYTLVELIAVAAIVATVASAGYAIKYATSNYKSLDAAAVAIGQYGNAVDNFETKFATELLDGTAIAGVTDPYHPTVKELVSLGMLPPGFNQSRLPGGDMLTTIQKVPAGCAPGSCDLYWMTVASKPFMQATSNNVDEAGAGRVVKAIGAQAGYSPRENPGVFKGYNDSWGAGIANPVGQAGVVAMRGGYGASVLAKFLRTDGGNQMSADFKGGGHNLTGVSNMTATGTVTTQNLAATNGYINTLQGNTATLTGNIKAADATLGNVTASGIVHTAAGLVSDGYAQVASWISGASLATSGDIAAGNNVSGQTVSGVNVVAANNVQATGTVLGSQVQSSGDVTAQGNVFAAKTVSAMQLTSNSYIGVGGVINPGGFCNPDGTLARDGTGQSYACVSGIWKATQADTGSAYVTYVPVADSQIFGRANQVNGKFLATDVTDSIGNHSIVPTQMGYTGRTGGTCTLVNWTTPCTVGDQTSGCDANYAGLRPASIRFNRYMYPDAAQSATFDVIYAADRRFDDGSGTCQASNDGGAYYITTYHKQ</sequence>
<dbReference type="InterPro" id="IPR012902">
    <property type="entry name" value="N_methyl_site"/>
</dbReference>
<keyword evidence="1" id="KW-1133">Transmembrane helix</keyword>
<proteinExistence type="predicted"/>
<reference evidence="3" key="1">
    <citation type="journal article" date="2019" name="Int. J. Syst. Evol. Microbiol.">
        <title>The Global Catalogue of Microorganisms (GCM) 10K type strain sequencing project: providing services to taxonomists for standard genome sequencing and annotation.</title>
        <authorList>
            <consortium name="The Broad Institute Genomics Platform"/>
            <consortium name="The Broad Institute Genome Sequencing Center for Infectious Disease"/>
            <person name="Wu L."/>
            <person name="Ma J."/>
        </authorList>
    </citation>
    <scope>NUCLEOTIDE SEQUENCE [LARGE SCALE GENOMIC DNA]</scope>
    <source>
        <strain evidence="3">KCTC 42986</strain>
    </source>
</reference>
<dbReference type="Proteomes" id="UP001595530">
    <property type="component" value="Unassembled WGS sequence"/>
</dbReference>
<dbReference type="Pfam" id="PF07963">
    <property type="entry name" value="N_methyl"/>
    <property type="match status" value="1"/>
</dbReference>
<gene>
    <name evidence="2" type="ORF">ACFOFO_19820</name>
</gene>
<accession>A0ABV7F7F0</accession>
<evidence type="ECO:0000313" key="2">
    <source>
        <dbReference type="EMBL" id="MFC3110181.1"/>
    </source>
</evidence>
<dbReference type="NCBIfam" id="TIGR02532">
    <property type="entry name" value="IV_pilin_GFxxxE"/>
    <property type="match status" value="1"/>
</dbReference>
<dbReference type="RefSeq" id="WP_390332536.1">
    <property type="nucleotide sequence ID" value="NZ_JBHRTP010000071.1"/>
</dbReference>
<dbReference type="EMBL" id="JBHRTP010000071">
    <property type="protein sequence ID" value="MFC3110181.1"/>
    <property type="molecule type" value="Genomic_DNA"/>
</dbReference>
<evidence type="ECO:0000313" key="3">
    <source>
        <dbReference type="Proteomes" id="UP001595530"/>
    </source>
</evidence>
<organism evidence="2 3">
    <name type="scientific">Undibacterium arcticum</name>
    <dbReference type="NCBI Taxonomy" id="1762892"/>
    <lineage>
        <taxon>Bacteria</taxon>
        <taxon>Pseudomonadati</taxon>
        <taxon>Pseudomonadota</taxon>
        <taxon>Betaproteobacteria</taxon>
        <taxon>Burkholderiales</taxon>
        <taxon>Oxalobacteraceae</taxon>
        <taxon>Undibacterium</taxon>
    </lineage>
</organism>
<feature type="transmembrane region" description="Helical" evidence="1">
    <location>
        <begin position="21"/>
        <end position="38"/>
    </location>
</feature>
<evidence type="ECO:0000256" key="1">
    <source>
        <dbReference type="SAM" id="Phobius"/>
    </source>
</evidence>